<sequence>HNSIWVGDVVRVMDDMDTVKKLQVGHGEWTDDMAPALGQIGKVIKVFGDGDMRVSVGGQSWTFNPACLTSYQRDNDANLMTTENAKESKSTLVSILEKILAQKTDCESPCSLVIEAAQGNTGKVREMLQKHPDKVDIRNQGRTALQVASHLGHMEVVKILIQANANIDLKDDEGDSALHYAAYGTYMETHRCIMLSQQTTEVS</sequence>
<keyword evidence="6" id="KW-0677">Repeat</keyword>
<evidence type="ECO:0000256" key="4">
    <source>
        <dbReference type="ARBA" id="ARBA00022679"/>
    </source>
</evidence>
<dbReference type="PROSITE" id="PS50297">
    <property type="entry name" value="ANK_REP_REGION"/>
    <property type="match status" value="1"/>
</dbReference>
<evidence type="ECO:0000259" key="11">
    <source>
        <dbReference type="Pfam" id="PF18346"/>
    </source>
</evidence>
<dbReference type="GO" id="GO:0016567">
    <property type="term" value="P:protein ubiquitination"/>
    <property type="evidence" value="ECO:0007669"/>
    <property type="project" value="UniProtKB-UniPathway"/>
</dbReference>
<organism evidence="12 13">
    <name type="scientific">Aquarana catesbeiana</name>
    <name type="common">American bullfrog</name>
    <name type="synonym">Rana catesbeiana</name>
    <dbReference type="NCBI Taxonomy" id="8400"/>
    <lineage>
        <taxon>Eukaryota</taxon>
        <taxon>Metazoa</taxon>
        <taxon>Chordata</taxon>
        <taxon>Craniata</taxon>
        <taxon>Vertebrata</taxon>
        <taxon>Euteleostomi</taxon>
        <taxon>Amphibia</taxon>
        <taxon>Batrachia</taxon>
        <taxon>Anura</taxon>
        <taxon>Neobatrachia</taxon>
        <taxon>Ranoidea</taxon>
        <taxon>Ranidae</taxon>
        <taxon>Aquarana</taxon>
    </lineage>
</organism>
<evidence type="ECO:0000256" key="7">
    <source>
        <dbReference type="ARBA" id="ARBA00022771"/>
    </source>
</evidence>
<keyword evidence="5" id="KW-0479">Metal-binding</keyword>
<dbReference type="EMBL" id="KV922712">
    <property type="protein sequence ID" value="PIO05287.1"/>
    <property type="molecule type" value="Genomic_DNA"/>
</dbReference>
<feature type="non-terminal residue" evidence="12">
    <location>
        <position position="1"/>
    </location>
</feature>
<dbReference type="Proteomes" id="UP000228934">
    <property type="component" value="Unassembled WGS sequence"/>
</dbReference>
<protein>
    <recommendedName>
        <fullName evidence="3">RING-type E3 ubiquitin transferase</fullName>
        <ecNumber evidence="3">2.3.2.27</ecNumber>
    </recommendedName>
</protein>
<dbReference type="UniPathway" id="UPA00143"/>
<dbReference type="SMART" id="SM00248">
    <property type="entry name" value="ANK"/>
    <property type="match status" value="3"/>
</dbReference>
<accession>A0A2G9PPM0</accession>
<keyword evidence="9" id="KW-0862">Zinc</keyword>
<evidence type="ECO:0000313" key="12">
    <source>
        <dbReference type="EMBL" id="PIO05287.1"/>
    </source>
</evidence>
<feature type="domain" description="Mind bomb SH3 repeat" evidence="11">
    <location>
        <begin position="5"/>
        <end position="68"/>
    </location>
</feature>
<dbReference type="InterPro" id="IPR040847">
    <property type="entry name" value="SH3_15"/>
</dbReference>
<dbReference type="GO" id="GO:0061630">
    <property type="term" value="F:ubiquitin protein ligase activity"/>
    <property type="evidence" value="ECO:0007669"/>
    <property type="project" value="UniProtKB-EC"/>
</dbReference>
<comment type="pathway">
    <text evidence="2">Protein modification; protein ubiquitination.</text>
</comment>
<evidence type="ECO:0000256" key="6">
    <source>
        <dbReference type="ARBA" id="ARBA00022737"/>
    </source>
</evidence>
<dbReference type="SUPFAM" id="SSF48403">
    <property type="entry name" value="Ankyrin repeat"/>
    <property type="match status" value="1"/>
</dbReference>
<keyword evidence="10" id="KW-0040">ANK repeat</keyword>
<evidence type="ECO:0000256" key="3">
    <source>
        <dbReference type="ARBA" id="ARBA00012483"/>
    </source>
</evidence>
<evidence type="ECO:0000256" key="1">
    <source>
        <dbReference type="ARBA" id="ARBA00000900"/>
    </source>
</evidence>
<dbReference type="PANTHER" id="PTHR24202:SF4">
    <property type="entry name" value="E3 UBIQUITIN-PROTEIN LIGASE MIB2-RELATED"/>
    <property type="match status" value="1"/>
</dbReference>
<dbReference type="OrthoDB" id="2122982at2759"/>
<evidence type="ECO:0000256" key="9">
    <source>
        <dbReference type="ARBA" id="ARBA00022833"/>
    </source>
</evidence>
<evidence type="ECO:0000313" key="13">
    <source>
        <dbReference type="Proteomes" id="UP000228934"/>
    </source>
</evidence>
<keyword evidence="8" id="KW-0833">Ubl conjugation pathway</keyword>
<keyword evidence="7" id="KW-0863">Zinc-finger</keyword>
<dbReference type="Pfam" id="PF12796">
    <property type="entry name" value="Ank_2"/>
    <property type="match status" value="1"/>
</dbReference>
<evidence type="ECO:0000256" key="5">
    <source>
        <dbReference type="ARBA" id="ARBA00022723"/>
    </source>
</evidence>
<keyword evidence="13" id="KW-1185">Reference proteome</keyword>
<dbReference type="AlphaFoldDB" id="A0A2G9PPM0"/>
<gene>
    <name evidence="12" type="ORF">AB205_0140190</name>
</gene>
<dbReference type="Gene3D" id="1.25.40.20">
    <property type="entry name" value="Ankyrin repeat-containing domain"/>
    <property type="match status" value="1"/>
</dbReference>
<dbReference type="PROSITE" id="PS50088">
    <property type="entry name" value="ANK_REPEAT"/>
    <property type="match status" value="1"/>
</dbReference>
<reference evidence="13" key="1">
    <citation type="journal article" date="2017" name="Nat. Commun.">
        <title>The North American bullfrog draft genome provides insight into hormonal regulation of long noncoding RNA.</title>
        <authorList>
            <person name="Hammond S.A."/>
            <person name="Warren R.L."/>
            <person name="Vandervalk B.P."/>
            <person name="Kucuk E."/>
            <person name="Khan H."/>
            <person name="Gibb E.A."/>
            <person name="Pandoh P."/>
            <person name="Kirk H."/>
            <person name="Zhao Y."/>
            <person name="Jones M."/>
            <person name="Mungall A.J."/>
            <person name="Coope R."/>
            <person name="Pleasance S."/>
            <person name="Moore R.A."/>
            <person name="Holt R.A."/>
            <person name="Round J.M."/>
            <person name="Ohora S."/>
            <person name="Walle B.V."/>
            <person name="Veldhoen N."/>
            <person name="Helbing C.C."/>
            <person name="Birol I."/>
        </authorList>
    </citation>
    <scope>NUCLEOTIDE SEQUENCE [LARGE SCALE GENOMIC DNA]</scope>
</reference>
<name>A0A2G9PPM0_AQUCT</name>
<dbReference type="GO" id="GO:0008270">
    <property type="term" value="F:zinc ion binding"/>
    <property type="evidence" value="ECO:0007669"/>
    <property type="project" value="UniProtKB-KW"/>
</dbReference>
<dbReference type="InterPro" id="IPR002110">
    <property type="entry name" value="Ankyrin_rpt"/>
</dbReference>
<dbReference type="PANTHER" id="PTHR24202">
    <property type="entry name" value="E3 UBIQUITIN-PROTEIN LIGASE MIB2"/>
    <property type="match status" value="1"/>
</dbReference>
<feature type="repeat" description="ANK" evidence="10">
    <location>
        <begin position="140"/>
        <end position="172"/>
    </location>
</feature>
<evidence type="ECO:0000256" key="8">
    <source>
        <dbReference type="ARBA" id="ARBA00022786"/>
    </source>
</evidence>
<keyword evidence="4" id="KW-0808">Transferase</keyword>
<dbReference type="GO" id="GO:0005737">
    <property type="term" value="C:cytoplasm"/>
    <property type="evidence" value="ECO:0007669"/>
    <property type="project" value="TreeGrafter"/>
</dbReference>
<evidence type="ECO:0000256" key="2">
    <source>
        <dbReference type="ARBA" id="ARBA00004906"/>
    </source>
</evidence>
<comment type="catalytic activity">
    <reaction evidence="1">
        <text>S-ubiquitinyl-[E2 ubiquitin-conjugating enzyme]-L-cysteine + [acceptor protein]-L-lysine = [E2 ubiquitin-conjugating enzyme]-L-cysteine + N(6)-ubiquitinyl-[acceptor protein]-L-lysine.</text>
        <dbReference type="EC" id="2.3.2.27"/>
    </reaction>
</comment>
<dbReference type="InterPro" id="IPR036770">
    <property type="entry name" value="Ankyrin_rpt-contain_sf"/>
</dbReference>
<evidence type="ECO:0000256" key="10">
    <source>
        <dbReference type="PROSITE-ProRule" id="PRU00023"/>
    </source>
</evidence>
<dbReference type="EC" id="2.3.2.27" evidence="3"/>
<proteinExistence type="predicted"/>
<dbReference type="Pfam" id="PF18346">
    <property type="entry name" value="SH3_15"/>
    <property type="match status" value="1"/>
</dbReference>